<gene>
    <name evidence="1" type="ORF">BFL38_03005</name>
</gene>
<evidence type="ECO:0008006" key="3">
    <source>
        <dbReference type="Google" id="ProtNLM"/>
    </source>
</evidence>
<dbReference type="EMBL" id="MDCO01000012">
    <property type="protein sequence ID" value="OEJ13729.1"/>
    <property type="molecule type" value="Genomic_DNA"/>
</dbReference>
<protein>
    <recommendedName>
        <fullName evidence="3">DUF327 domain-containing protein</fullName>
    </recommendedName>
</protein>
<dbReference type="Proteomes" id="UP000095247">
    <property type="component" value="Unassembled WGS sequence"/>
</dbReference>
<sequence>MRVQDRRNREMNLNSILMTSQDSSMASSMKVAVSSSPFATMLEEEKEIKRYSYELDELKRQIYDAGNMLEKSANIKDFQKFRDLIRSLTDKLVKDAYRIRIVSSYMRRGREYQVVSKINEELDSLYKLIMTEQKNHIAIANKVMRLKGLVLDLMS</sequence>
<proteinExistence type="predicted"/>
<comment type="caution">
    <text evidence="1">The sequence shown here is derived from an EMBL/GenBank/DDBJ whole genome shotgun (WGS) entry which is preliminary data.</text>
</comment>
<dbReference type="SUPFAM" id="SSF158397">
    <property type="entry name" value="TM1646-like"/>
    <property type="match status" value="1"/>
</dbReference>
<accession>A0A1E5NC16</accession>
<organism evidence="1 2">
    <name type="scientific">Brachyspira hampsonii</name>
    <dbReference type="NCBI Taxonomy" id="1287055"/>
    <lineage>
        <taxon>Bacteria</taxon>
        <taxon>Pseudomonadati</taxon>
        <taxon>Spirochaetota</taxon>
        <taxon>Spirochaetia</taxon>
        <taxon>Brachyspirales</taxon>
        <taxon>Brachyspiraceae</taxon>
        <taxon>Brachyspira</taxon>
    </lineage>
</organism>
<dbReference type="InterPro" id="IPR024042">
    <property type="entry name" value="TM1646-like_dom_sf"/>
</dbReference>
<evidence type="ECO:0000313" key="2">
    <source>
        <dbReference type="Proteomes" id="UP000095247"/>
    </source>
</evidence>
<dbReference type="RefSeq" id="WP_069727038.1">
    <property type="nucleotide sequence ID" value="NZ_MDCO01000012.1"/>
</dbReference>
<name>A0A1E5NC16_9SPIR</name>
<dbReference type="AlphaFoldDB" id="A0A1E5NC16"/>
<evidence type="ECO:0000313" key="1">
    <source>
        <dbReference type="EMBL" id="OEJ13729.1"/>
    </source>
</evidence>
<dbReference type="InterPro" id="IPR005585">
    <property type="entry name" value="DUF327"/>
</dbReference>
<dbReference type="Gene3D" id="1.20.120.490">
    <property type="entry name" value="Hypothetical protein TM1646-like domain"/>
    <property type="match status" value="1"/>
</dbReference>
<dbReference type="Pfam" id="PF03885">
    <property type="entry name" value="DUF327"/>
    <property type="match status" value="1"/>
</dbReference>
<reference evidence="1 2" key="1">
    <citation type="submission" date="2016-08" db="EMBL/GenBank/DDBJ databases">
        <title>Characterization and recognition of Brachyspira hampsonii sp. nov., a novel intestinal spirochete that is pathogenic to pigs.</title>
        <authorList>
            <person name="Mirajkar N."/>
            <person name="La T."/>
            <person name="Phillips N."/>
            <person name="Hampson D."/>
            <person name="Gebhart C."/>
        </authorList>
    </citation>
    <scope>NUCLEOTIDE SEQUENCE [LARGE SCALE GENOMIC DNA]</scope>
    <source>
        <strain evidence="1 2">P280/1</strain>
    </source>
</reference>